<reference evidence="1" key="1">
    <citation type="submission" date="2014-07" db="EMBL/GenBank/DDBJ databases">
        <authorList>
            <person name="Martin A.A"/>
            <person name="De Silva N."/>
        </authorList>
    </citation>
    <scope>NUCLEOTIDE SEQUENCE</scope>
</reference>
<proteinExistence type="predicted"/>
<dbReference type="Gene3D" id="3.40.50.1000">
    <property type="entry name" value="HAD superfamily/HAD-like"/>
    <property type="match status" value="1"/>
</dbReference>
<dbReference type="InterPro" id="IPR023214">
    <property type="entry name" value="HAD_sf"/>
</dbReference>
<keyword evidence="1" id="KW-1185">Reference proteome</keyword>
<organism evidence="1 2">
    <name type="scientific">Strongyloides venezuelensis</name>
    <name type="common">Threadworm</name>
    <dbReference type="NCBI Taxonomy" id="75913"/>
    <lineage>
        <taxon>Eukaryota</taxon>
        <taxon>Metazoa</taxon>
        <taxon>Ecdysozoa</taxon>
        <taxon>Nematoda</taxon>
        <taxon>Chromadorea</taxon>
        <taxon>Rhabditida</taxon>
        <taxon>Tylenchina</taxon>
        <taxon>Panagrolaimomorpha</taxon>
        <taxon>Strongyloidoidea</taxon>
        <taxon>Strongyloididae</taxon>
        <taxon>Strongyloides</taxon>
    </lineage>
</organism>
<evidence type="ECO:0000313" key="1">
    <source>
        <dbReference type="Proteomes" id="UP000035680"/>
    </source>
</evidence>
<name>A0A0K0FPV6_STRVS</name>
<accession>A0A0K0FPV6</accession>
<reference evidence="2" key="2">
    <citation type="submission" date="2015-08" db="UniProtKB">
        <authorList>
            <consortium name="WormBaseParasite"/>
        </authorList>
    </citation>
    <scope>IDENTIFICATION</scope>
</reference>
<evidence type="ECO:0000313" key="2">
    <source>
        <dbReference type="WBParaSite" id="SVE_1125200.1"/>
    </source>
</evidence>
<sequence length="113" mass="13084">MGPKQKEQVINGVKNQGYITLMCGDGTNVVGELKHYHVIVTLLFNPFNATKANNGEVSVARQKLIPLPQIPEFLKKCLPPDHPYHKQINDKQDKFHKLIEEFRIRRTFNCQTW</sequence>
<dbReference type="STRING" id="75913.A0A0K0FPV6"/>
<protein>
    <submittedName>
        <fullName evidence="2">Probable cation-transporting ATPase (inferred by orthology to a C. elegans protein)</fullName>
    </submittedName>
</protein>
<dbReference type="AlphaFoldDB" id="A0A0K0FPV6"/>
<dbReference type="Proteomes" id="UP000035680">
    <property type="component" value="Unassembled WGS sequence"/>
</dbReference>
<dbReference type="WBParaSite" id="SVE_1125200.1">
    <property type="protein sequence ID" value="SVE_1125200.1"/>
    <property type="gene ID" value="SVE_1125200"/>
</dbReference>